<dbReference type="InterPro" id="IPR029472">
    <property type="entry name" value="Copia-like_N"/>
</dbReference>
<dbReference type="Proteomes" id="UP000288805">
    <property type="component" value="Unassembled WGS sequence"/>
</dbReference>
<evidence type="ECO:0000259" key="2">
    <source>
        <dbReference type="Pfam" id="PF14244"/>
    </source>
</evidence>
<gene>
    <name evidence="3" type="ORF">CK203_043421</name>
</gene>
<reference evidence="3 4" key="1">
    <citation type="journal article" date="2018" name="PLoS Genet.">
        <title>Population sequencing reveals clonal diversity and ancestral inbreeding in the grapevine cultivar Chardonnay.</title>
        <authorList>
            <person name="Roach M.J."/>
            <person name="Johnson D.L."/>
            <person name="Bohlmann J."/>
            <person name="van Vuuren H.J."/>
            <person name="Jones S.J."/>
            <person name="Pretorius I.S."/>
            <person name="Schmidt S.A."/>
            <person name="Borneman A.R."/>
        </authorList>
    </citation>
    <scope>NUCLEOTIDE SEQUENCE [LARGE SCALE GENOMIC DNA]</scope>
    <source>
        <strain evidence="4">cv. Chardonnay</strain>
        <tissue evidence="3">Leaf</tissue>
    </source>
</reference>
<evidence type="ECO:0000256" key="1">
    <source>
        <dbReference type="SAM" id="MobiDB-lite"/>
    </source>
</evidence>
<protein>
    <recommendedName>
        <fullName evidence="2">Retrotransposon Copia-like N-terminal domain-containing protein</fullName>
    </recommendedName>
</protein>
<evidence type="ECO:0000313" key="3">
    <source>
        <dbReference type="EMBL" id="RVW93747.1"/>
    </source>
</evidence>
<dbReference type="AlphaFoldDB" id="A0A438IAR7"/>
<feature type="region of interest" description="Disordered" evidence="1">
    <location>
        <begin position="233"/>
        <end position="270"/>
    </location>
</feature>
<dbReference type="PANTHER" id="PTHR37610:SF100">
    <property type="entry name" value="COPIA-LIKE POLYPROTEIN_RETROTRANSPOSON"/>
    <property type="match status" value="1"/>
</dbReference>
<evidence type="ECO:0000313" key="4">
    <source>
        <dbReference type="Proteomes" id="UP000288805"/>
    </source>
</evidence>
<dbReference type="EMBL" id="QGNW01000127">
    <property type="protein sequence ID" value="RVW93747.1"/>
    <property type="molecule type" value="Genomic_DNA"/>
</dbReference>
<sequence>MTEQQPSNGGKLDAANPYFLHYSDHPGMVLVSKPLNGDNYSTWCRAMTISLNAKSKLGFIDGTTTMSSATDKPDEHASWKKCNDMILSWILNSLSQDLADSVIFSTTAQEDPIMTPVCSCGADHKRRRLMQFLMGLNESYNAIRGQILLMNPLPDVAKAYSSIVQEEKQRSLGATRETTENSAMVVQRAEPMALAVRHGQGSSSRSNPSNRKPLHCSYCDRDHHVRETRWKLNGYPPEHPKHASNRSNHGSTHFKRNNSHQSSANNVKERPVMQEVPSMTNGLSDLQIQQILSIMQGKGTTQSTNPKANAAASGLLQTLLHLHRLIIDSGATDHITSSPTLLVNSSKNTFLPPVAMPSGEQAPITSIGNLPLNSIATLKNVLGVPSFKDLTTRTTIGLGEQRDGLYYLVALASEKPKTQTPSAAATSCRSPSSQVTSSTALWHRRFGAFVFL</sequence>
<organism evidence="3 4">
    <name type="scientific">Vitis vinifera</name>
    <name type="common">Grape</name>
    <dbReference type="NCBI Taxonomy" id="29760"/>
    <lineage>
        <taxon>Eukaryota</taxon>
        <taxon>Viridiplantae</taxon>
        <taxon>Streptophyta</taxon>
        <taxon>Embryophyta</taxon>
        <taxon>Tracheophyta</taxon>
        <taxon>Spermatophyta</taxon>
        <taxon>Magnoliopsida</taxon>
        <taxon>eudicotyledons</taxon>
        <taxon>Gunneridae</taxon>
        <taxon>Pentapetalae</taxon>
        <taxon>rosids</taxon>
        <taxon>Vitales</taxon>
        <taxon>Vitaceae</taxon>
        <taxon>Viteae</taxon>
        <taxon>Vitis</taxon>
    </lineage>
</organism>
<feature type="compositionally biased region" description="Low complexity" evidence="1">
    <location>
        <begin position="202"/>
        <end position="211"/>
    </location>
</feature>
<accession>A0A438IAR7</accession>
<feature type="domain" description="Retrotransposon Copia-like N-terminal" evidence="2">
    <location>
        <begin position="21"/>
        <end position="64"/>
    </location>
</feature>
<comment type="caution">
    <text evidence="3">The sequence shown here is derived from an EMBL/GenBank/DDBJ whole genome shotgun (WGS) entry which is preliminary data.</text>
</comment>
<dbReference type="Pfam" id="PF14244">
    <property type="entry name" value="Retrotran_gag_3"/>
    <property type="match status" value="1"/>
</dbReference>
<feature type="region of interest" description="Disordered" evidence="1">
    <location>
        <begin position="194"/>
        <end position="215"/>
    </location>
</feature>
<dbReference type="PANTHER" id="PTHR37610">
    <property type="entry name" value="CCHC-TYPE DOMAIN-CONTAINING PROTEIN"/>
    <property type="match status" value="1"/>
</dbReference>
<proteinExistence type="predicted"/>
<name>A0A438IAR7_VITVI</name>